<accession>A0A7W9G819</accession>
<name>A0A7W9G819_9ACTN</name>
<sequence length="233" mass="24012">MLEQPWSVIEGSAMAVTGSMLLGWNRARYATLVLPLMYGDTAQQRAAAEAWEELAGALRAHPKTVDDSVRNVEWTAPSAELYKGTVQQYADDAADKSASPKASADTLRVTAGVYDVLGKAVFLTGASILTAGVMHKVAQLNPYTRVAAEVAASGFGRRADHQAGAIAARARAFAEGGKGVLGKVAQKLVQMSPAKQALVGGAAAVTAGAMGQSAVADQFSGTKLEAPTPGVKA</sequence>
<protein>
    <submittedName>
        <fullName evidence="1">Uncharacterized protein</fullName>
    </submittedName>
</protein>
<dbReference type="RefSeq" id="WP_185072263.1">
    <property type="nucleotide sequence ID" value="NZ_JACHMB010000001.1"/>
</dbReference>
<dbReference type="AlphaFoldDB" id="A0A7W9G819"/>
<dbReference type="EMBL" id="JACHMB010000001">
    <property type="protein sequence ID" value="MBB5778876.1"/>
    <property type="molecule type" value="Genomic_DNA"/>
</dbReference>
<reference evidence="1 2" key="1">
    <citation type="submission" date="2020-08" db="EMBL/GenBank/DDBJ databases">
        <title>Sequencing the genomes of 1000 actinobacteria strains.</title>
        <authorList>
            <person name="Klenk H.-P."/>
        </authorList>
    </citation>
    <scope>NUCLEOTIDE SEQUENCE [LARGE SCALE GENOMIC DNA]</scope>
    <source>
        <strain evidence="1 2">DSM 45507</strain>
    </source>
</reference>
<evidence type="ECO:0000313" key="2">
    <source>
        <dbReference type="Proteomes" id="UP000579153"/>
    </source>
</evidence>
<comment type="caution">
    <text evidence="1">The sequence shown here is derived from an EMBL/GenBank/DDBJ whole genome shotgun (WGS) entry which is preliminary data.</text>
</comment>
<proteinExistence type="predicted"/>
<evidence type="ECO:0000313" key="1">
    <source>
        <dbReference type="EMBL" id="MBB5778876.1"/>
    </source>
</evidence>
<dbReference type="Proteomes" id="UP000579153">
    <property type="component" value="Unassembled WGS sequence"/>
</dbReference>
<organism evidence="1 2">
    <name type="scientific">Nonomuraea jabiensis</name>
    <dbReference type="NCBI Taxonomy" id="882448"/>
    <lineage>
        <taxon>Bacteria</taxon>
        <taxon>Bacillati</taxon>
        <taxon>Actinomycetota</taxon>
        <taxon>Actinomycetes</taxon>
        <taxon>Streptosporangiales</taxon>
        <taxon>Streptosporangiaceae</taxon>
        <taxon>Nonomuraea</taxon>
    </lineage>
</organism>
<keyword evidence="2" id="KW-1185">Reference proteome</keyword>
<gene>
    <name evidence="1" type="ORF">HD596_005632</name>
</gene>